<accession>A0A1G6EP24</accession>
<dbReference type="AlphaFoldDB" id="A0A1G6EP24"/>
<protein>
    <recommendedName>
        <fullName evidence="4">Coiled coil domain-containing protein</fullName>
    </recommendedName>
</protein>
<dbReference type="STRING" id="617002.SAMN05660653_03025"/>
<name>A0A1G6EP24_9BACT</name>
<evidence type="ECO:0000313" key="2">
    <source>
        <dbReference type="EMBL" id="SDB59283.1"/>
    </source>
</evidence>
<proteinExistence type="predicted"/>
<organism evidence="2 3">
    <name type="scientific">Desulfonatronum thiosulfatophilum</name>
    <dbReference type="NCBI Taxonomy" id="617002"/>
    <lineage>
        <taxon>Bacteria</taxon>
        <taxon>Pseudomonadati</taxon>
        <taxon>Thermodesulfobacteriota</taxon>
        <taxon>Desulfovibrionia</taxon>
        <taxon>Desulfovibrionales</taxon>
        <taxon>Desulfonatronaceae</taxon>
        <taxon>Desulfonatronum</taxon>
    </lineage>
</organism>
<evidence type="ECO:0000256" key="1">
    <source>
        <dbReference type="SAM" id="Coils"/>
    </source>
</evidence>
<evidence type="ECO:0008006" key="4">
    <source>
        <dbReference type="Google" id="ProtNLM"/>
    </source>
</evidence>
<reference evidence="2 3" key="1">
    <citation type="submission" date="2016-10" db="EMBL/GenBank/DDBJ databases">
        <authorList>
            <person name="de Groot N.N."/>
        </authorList>
    </citation>
    <scope>NUCLEOTIDE SEQUENCE [LARGE SCALE GENOMIC DNA]</scope>
    <source>
        <strain evidence="2 3">ASO4-2</strain>
    </source>
</reference>
<dbReference type="OrthoDB" id="5339985at2"/>
<evidence type="ECO:0000313" key="3">
    <source>
        <dbReference type="Proteomes" id="UP000198771"/>
    </source>
</evidence>
<feature type="coiled-coil region" evidence="1">
    <location>
        <begin position="9"/>
        <end position="65"/>
    </location>
</feature>
<dbReference type="EMBL" id="FMXO01000020">
    <property type="protein sequence ID" value="SDB59283.1"/>
    <property type="molecule type" value="Genomic_DNA"/>
</dbReference>
<dbReference type="Proteomes" id="UP000198771">
    <property type="component" value="Unassembled WGS sequence"/>
</dbReference>
<keyword evidence="1" id="KW-0175">Coiled coil</keyword>
<keyword evidence="3" id="KW-1185">Reference proteome</keyword>
<sequence length="98" mass="11589">MLDKRDEYIRMLKAKLDEWNIDIDRLTAKARLVKEEKEIEYADQIKMLRTKRKEVEEKIAALQKAGEPAWAEFRKGIDTSWEALKKGYSEAMSGKRKE</sequence>
<dbReference type="RefSeq" id="WP_092123567.1">
    <property type="nucleotide sequence ID" value="NZ_FMXO01000020.1"/>
</dbReference>
<gene>
    <name evidence="2" type="ORF">SAMN05660653_03025</name>
</gene>